<evidence type="ECO:0000313" key="1">
    <source>
        <dbReference type="EMBL" id="KAF0701538.1"/>
    </source>
</evidence>
<dbReference type="Gene3D" id="3.30.420.10">
    <property type="entry name" value="Ribonuclease H-like superfamily/Ribonuclease H"/>
    <property type="match status" value="1"/>
</dbReference>
<evidence type="ECO:0000313" key="2">
    <source>
        <dbReference type="EMBL" id="VFT84905.1"/>
    </source>
</evidence>
<evidence type="ECO:0000313" key="3">
    <source>
        <dbReference type="Proteomes" id="UP000332933"/>
    </source>
</evidence>
<protein>
    <submittedName>
        <fullName evidence="2">Aste57867_8012 protein</fullName>
    </submittedName>
</protein>
<dbReference type="OrthoDB" id="123968at2759"/>
<sequence length="308" mass="35402">MKESKLKAKSNYVNPMLTEENKEDRFRFALNFLEPRSNGSHVFANMHEYVHVDEKWFFLTKVKKKFYVYDDEELALRSVKNKKFITKVMFLAAVARPRYDFRLKRIFDGKLGIWPFVQEVAAQRTSKNQKKGTVETKPRNVDARVYFDMMLNNVVPAVQAKFPARDFQRGVLLQQDNASPHKIVSLDALKDNGIERIGVSNQPPNSPDFNVLDLGYFNSIQSLQHQKSTKTREELIGAVQSAFDELPISNLAKTFLTLQKVMEKSLENHGGNNYKFPHMSKDATINDILSYNVECDPEVCATAFGHLN</sequence>
<proteinExistence type="predicted"/>
<dbReference type="AlphaFoldDB" id="A0A485KJ75"/>
<dbReference type="GO" id="GO:0003676">
    <property type="term" value="F:nucleic acid binding"/>
    <property type="evidence" value="ECO:0007669"/>
    <property type="project" value="InterPro"/>
</dbReference>
<dbReference type="EMBL" id="CAADRA010005053">
    <property type="protein sequence ID" value="VFT84905.1"/>
    <property type="molecule type" value="Genomic_DNA"/>
</dbReference>
<dbReference type="EMBL" id="VJMH01005032">
    <property type="protein sequence ID" value="KAF0701538.1"/>
    <property type="molecule type" value="Genomic_DNA"/>
</dbReference>
<dbReference type="PANTHER" id="PTHR47169">
    <property type="entry name" value="OS01G0541250 PROTEIN"/>
    <property type="match status" value="1"/>
</dbReference>
<reference evidence="1" key="2">
    <citation type="submission" date="2019-06" db="EMBL/GenBank/DDBJ databases">
        <title>Genomics analysis of Aphanomyces spp. identifies a new class of oomycete effector associated with host adaptation.</title>
        <authorList>
            <person name="Gaulin E."/>
        </authorList>
    </citation>
    <scope>NUCLEOTIDE SEQUENCE</scope>
    <source>
        <strain evidence="1">CBS 578.67</strain>
    </source>
</reference>
<name>A0A485KJ75_9STRA</name>
<keyword evidence="3" id="KW-1185">Reference proteome</keyword>
<gene>
    <name evidence="2" type="primary">Aste57867_8012</name>
    <name evidence="1" type="ORF">As57867_007982</name>
    <name evidence="2" type="ORF">ASTE57867_8012</name>
</gene>
<organism evidence="2 3">
    <name type="scientific">Aphanomyces stellatus</name>
    <dbReference type="NCBI Taxonomy" id="120398"/>
    <lineage>
        <taxon>Eukaryota</taxon>
        <taxon>Sar</taxon>
        <taxon>Stramenopiles</taxon>
        <taxon>Oomycota</taxon>
        <taxon>Saprolegniomycetes</taxon>
        <taxon>Saprolegniales</taxon>
        <taxon>Verrucalvaceae</taxon>
        <taxon>Aphanomyces</taxon>
    </lineage>
</organism>
<reference evidence="2 3" key="1">
    <citation type="submission" date="2019-03" db="EMBL/GenBank/DDBJ databases">
        <authorList>
            <person name="Gaulin E."/>
            <person name="Dumas B."/>
        </authorList>
    </citation>
    <scope>NUCLEOTIDE SEQUENCE [LARGE SCALE GENOMIC DNA]</scope>
    <source>
        <strain evidence="2">CBS 568.67</strain>
    </source>
</reference>
<dbReference type="InterPro" id="IPR036397">
    <property type="entry name" value="RNaseH_sf"/>
</dbReference>
<dbReference type="Proteomes" id="UP000332933">
    <property type="component" value="Unassembled WGS sequence"/>
</dbReference>
<accession>A0A485KJ75</accession>